<organism evidence="4 5">
    <name type="scientific">Massarina eburnea CBS 473.64</name>
    <dbReference type="NCBI Taxonomy" id="1395130"/>
    <lineage>
        <taxon>Eukaryota</taxon>
        <taxon>Fungi</taxon>
        <taxon>Dikarya</taxon>
        <taxon>Ascomycota</taxon>
        <taxon>Pezizomycotina</taxon>
        <taxon>Dothideomycetes</taxon>
        <taxon>Pleosporomycetidae</taxon>
        <taxon>Pleosporales</taxon>
        <taxon>Massarineae</taxon>
        <taxon>Massarinaceae</taxon>
        <taxon>Massarina</taxon>
    </lineage>
</organism>
<evidence type="ECO:0000313" key="5">
    <source>
        <dbReference type="Proteomes" id="UP000799753"/>
    </source>
</evidence>
<protein>
    <submittedName>
        <fullName evidence="4">Uncharacterized protein</fullName>
    </submittedName>
</protein>
<feature type="region of interest" description="Disordered" evidence="1">
    <location>
        <begin position="1"/>
        <end position="21"/>
    </location>
</feature>
<dbReference type="InterPro" id="IPR056690">
    <property type="entry name" value="DUF7788"/>
</dbReference>
<keyword evidence="5" id="KW-1185">Reference proteome</keyword>
<name>A0A6A6S2B8_9PLEO</name>
<dbReference type="InterPro" id="IPR011205">
    <property type="entry name" value="UCP015417_vWA"/>
</dbReference>
<evidence type="ECO:0000259" key="2">
    <source>
        <dbReference type="Pfam" id="PF11443"/>
    </source>
</evidence>
<dbReference type="AlphaFoldDB" id="A0A6A6S2B8"/>
<proteinExistence type="predicted"/>
<feature type="domain" description="DUF2828" evidence="2">
    <location>
        <begin position="110"/>
        <end position="554"/>
    </location>
</feature>
<sequence>MESANTPGSPGATPSHRHSPLDSSFPVFLPYNKSIFLPEDQFQDYVRKVVADARNPQPNELMDEVTDAQAVNAERPNLAPDKAPFIQGLEKHEAHLRTREDLAAENKTLTENADVTHISSQNPLVDLFYDMGENTAPMQLKRLLDNAWAEDPLMTLKIIFNARSIHLGKSNRTVLYRAMGWLAENHPVTLLSNLKWLVRPVIEKKPTKAENIETKEAGDAKKKSEAPKSEDEDFDMVDADEGRPTDPSRAHDVRFGVSHGYWKDLLNLVMFAAHDQLKLDGDLASLLTPENSKQKKHDKVWDQQAAKELRHKKREDHHKRVVEKLGNDGFYCALHLTVARLFAEQLKDDKRLTLLNKKSEQRNLSLAAKWVPTHGGSHDKNTFILSSIVEILYPDPKAQATTFLAPYSTPFDPTDRDMYLRHAREKYRSKYGATLRKALAIVERDIAANKFENINYELVPSLAMDRYSGLFMRKDFEHFQGYVKKVASGSAKISGATLLPSTLIKKALEVSHCDPKKIKNFAAVKSSVEAEVTGQVIDGQWKTLVQRVKDSGALDASIAVCDVSRSMTMSMHADETQPIHSAIGLSLLVSEVTAPPFGGGFITFSAMPQYASVGGPEDKRDLITQVERVMSADYGMSTNMVAVFEELILPMAVNNNLKQEDMVKQVYVFSDMQFDQAENGVERWSSAYERIKQKYAAAGYDMPRLVFWNLAARSTSKPVTTDDTNTSLVSGYSQGMLKVFLDGGGFEAEGEDEILEEIIGEEGMTEVTVKKKVDPMTLVRKAVSHKAYSMLEVVD</sequence>
<dbReference type="OrthoDB" id="1149618at2759"/>
<feature type="domain" description="DUF7788" evidence="3">
    <location>
        <begin position="557"/>
        <end position="783"/>
    </location>
</feature>
<gene>
    <name evidence="4" type="ORF">P280DRAFT_548352</name>
</gene>
<feature type="region of interest" description="Disordered" evidence="1">
    <location>
        <begin position="209"/>
        <end position="251"/>
    </location>
</feature>
<dbReference type="PANTHER" id="PTHR31373">
    <property type="entry name" value="OS06G0652100 PROTEIN"/>
    <property type="match status" value="1"/>
</dbReference>
<dbReference type="Gene3D" id="3.40.50.410">
    <property type="entry name" value="von Willebrand factor, type A domain"/>
    <property type="match status" value="1"/>
</dbReference>
<feature type="compositionally biased region" description="Acidic residues" evidence="1">
    <location>
        <begin position="230"/>
        <end position="239"/>
    </location>
</feature>
<dbReference type="EMBL" id="MU006782">
    <property type="protein sequence ID" value="KAF2641690.1"/>
    <property type="molecule type" value="Genomic_DNA"/>
</dbReference>
<evidence type="ECO:0000313" key="4">
    <source>
        <dbReference type="EMBL" id="KAF2641690.1"/>
    </source>
</evidence>
<accession>A0A6A6S2B8</accession>
<evidence type="ECO:0000256" key="1">
    <source>
        <dbReference type="SAM" id="MobiDB-lite"/>
    </source>
</evidence>
<dbReference type="InterPro" id="IPR036465">
    <property type="entry name" value="vWFA_dom_sf"/>
</dbReference>
<reference evidence="4" key="1">
    <citation type="journal article" date="2020" name="Stud. Mycol.">
        <title>101 Dothideomycetes genomes: a test case for predicting lifestyles and emergence of pathogens.</title>
        <authorList>
            <person name="Haridas S."/>
            <person name="Albert R."/>
            <person name="Binder M."/>
            <person name="Bloem J."/>
            <person name="Labutti K."/>
            <person name="Salamov A."/>
            <person name="Andreopoulos B."/>
            <person name="Baker S."/>
            <person name="Barry K."/>
            <person name="Bills G."/>
            <person name="Bluhm B."/>
            <person name="Cannon C."/>
            <person name="Castanera R."/>
            <person name="Culley D."/>
            <person name="Daum C."/>
            <person name="Ezra D."/>
            <person name="Gonzalez J."/>
            <person name="Henrissat B."/>
            <person name="Kuo A."/>
            <person name="Liang C."/>
            <person name="Lipzen A."/>
            <person name="Lutzoni F."/>
            <person name="Magnuson J."/>
            <person name="Mondo S."/>
            <person name="Nolan M."/>
            <person name="Ohm R."/>
            <person name="Pangilinan J."/>
            <person name="Park H.-J."/>
            <person name="Ramirez L."/>
            <person name="Alfaro M."/>
            <person name="Sun H."/>
            <person name="Tritt A."/>
            <person name="Yoshinaga Y."/>
            <person name="Zwiers L.-H."/>
            <person name="Turgeon B."/>
            <person name="Goodwin S."/>
            <person name="Spatafora J."/>
            <person name="Crous P."/>
            <person name="Grigoriev I."/>
        </authorList>
    </citation>
    <scope>NUCLEOTIDE SEQUENCE</scope>
    <source>
        <strain evidence="4">CBS 473.64</strain>
    </source>
</reference>
<dbReference type="Pfam" id="PF25043">
    <property type="entry name" value="DUF7788"/>
    <property type="match status" value="1"/>
</dbReference>
<dbReference type="Pfam" id="PF11443">
    <property type="entry name" value="DUF2828"/>
    <property type="match status" value="1"/>
</dbReference>
<feature type="compositionally biased region" description="Basic and acidic residues" evidence="1">
    <location>
        <begin position="240"/>
        <end position="251"/>
    </location>
</feature>
<dbReference type="PANTHER" id="PTHR31373:SF27">
    <property type="entry name" value="TROVE DOMAIN-CONTAINING PROTEIN"/>
    <property type="match status" value="1"/>
</dbReference>
<dbReference type="Proteomes" id="UP000799753">
    <property type="component" value="Unassembled WGS sequence"/>
</dbReference>
<dbReference type="InterPro" id="IPR058580">
    <property type="entry name" value="DUF2828"/>
</dbReference>
<evidence type="ECO:0000259" key="3">
    <source>
        <dbReference type="Pfam" id="PF25043"/>
    </source>
</evidence>
<feature type="compositionally biased region" description="Basic and acidic residues" evidence="1">
    <location>
        <begin position="209"/>
        <end position="229"/>
    </location>
</feature>
<dbReference type="PIRSF" id="PIRSF015417">
    <property type="entry name" value="T31B5_30_vWA"/>
    <property type="match status" value="1"/>
</dbReference>